<evidence type="ECO:0000259" key="1">
    <source>
        <dbReference type="Pfam" id="PF14321"/>
    </source>
</evidence>
<dbReference type="KEGG" id="spsw:Sps_03169"/>
<dbReference type="STRING" id="225848.Sps_03169"/>
<dbReference type="PROSITE" id="PS51257">
    <property type="entry name" value="PROKAR_LIPOPROTEIN"/>
    <property type="match status" value="1"/>
</dbReference>
<organism evidence="2 3">
    <name type="scientific">Shewanella psychrophila</name>
    <dbReference type="NCBI Taxonomy" id="225848"/>
    <lineage>
        <taxon>Bacteria</taxon>
        <taxon>Pseudomonadati</taxon>
        <taxon>Pseudomonadota</taxon>
        <taxon>Gammaproteobacteria</taxon>
        <taxon>Alteromonadales</taxon>
        <taxon>Shewanellaceae</taxon>
        <taxon>Shewanella</taxon>
    </lineage>
</organism>
<dbReference type="Proteomes" id="UP000189545">
    <property type="component" value="Chromosome"/>
</dbReference>
<feature type="domain" description="DUF4382" evidence="1">
    <location>
        <begin position="31"/>
        <end position="189"/>
    </location>
</feature>
<dbReference type="AlphaFoldDB" id="A0A1S6HS30"/>
<sequence length="347" mass="36607">MRHNKTIIAITLASLLAGCGGSDSSSPEPTTGTFSLGVSDNPADADVVNIAFKQVVLKNSEGSLSFDVSEGGELKHVDLLTVQGAEVATLASGESVPLGEYQMCIYMQKNEEGASGSSYVETADGIEGLTTNSNGSCGGVGAEDEDTGRLFFNKSFTIAAGTNTFVAEFNLAKGLQAPHGSHDYWTLKPTSVQLVNISDVGAITGQISPETMASCESAAVELGLPDEYSPAVYLYPTMTALANMADFRGDEVPYLLTEVAPISSARVNEITDESEAVIGHEYEFGFVVAGDYSLGYTCVAQNDDPETANTPEDVTDAFFIHLDEQGLEVTEGATTERHFPETFVPTS</sequence>
<accession>A0A1S6HS30</accession>
<dbReference type="RefSeq" id="WP_077753376.1">
    <property type="nucleotide sequence ID" value="NZ_CP014782.1"/>
</dbReference>
<proteinExistence type="predicted"/>
<name>A0A1S6HS30_9GAMM</name>
<dbReference type="InterPro" id="IPR025491">
    <property type="entry name" value="DUF4382"/>
</dbReference>
<gene>
    <name evidence="2" type="ORF">Sps_03169</name>
</gene>
<evidence type="ECO:0000313" key="2">
    <source>
        <dbReference type="EMBL" id="AQS38312.1"/>
    </source>
</evidence>
<protein>
    <recommendedName>
        <fullName evidence="1">DUF4382 domain-containing protein</fullName>
    </recommendedName>
</protein>
<evidence type="ECO:0000313" key="3">
    <source>
        <dbReference type="Proteomes" id="UP000189545"/>
    </source>
</evidence>
<reference evidence="2 3" key="1">
    <citation type="submission" date="2016-03" db="EMBL/GenBank/DDBJ databases">
        <title>Complete genome sequence of Shewanella psychrophila WP2, a deep sea bacterium isolated from west Pacific sediment.</title>
        <authorList>
            <person name="Xu G."/>
            <person name="Jian H."/>
        </authorList>
    </citation>
    <scope>NUCLEOTIDE SEQUENCE [LARGE SCALE GENOMIC DNA]</scope>
    <source>
        <strain evidence="2 3">WP2</strain>
    </source>
</reference>
<dbReference type="Pfam" id="PF14321">
    <property type="entry name" value="DUF4382"/>
    <property type="match status" value="1"/>
</dbReference>
<dbReference type="OrthoDB" id="7062064at2"/>
<dbReference type="EMBL" id="CP014782">
    <property type="protein sequence ID" value="AQS38312.1"/>
    <property type="molecule type" value="Genomic_DNA"/>
</dbReference>
<keyword evidence="3" id="KW-1185">Reference proteome</keyword>